<organism evidence="8 9">
    <name type="scientific">Lophiostoma macrostomum CBS 122681</name>
    <dbReference type="NCBI Taxonomy" id="1314788"/>
    <lineage>
        <taxon>Eukaryota</taxon>
        <taxon>Fungi</taxon>
        <taxon>Dikarya</taxon>
        <taxon>Ascomycota</taxon>
        <taxon>Pezizomycotina</taxon>
        <taxon>Dothideomycetes</taxon>
        <taxon>Pleosporomycetidae</taxon>
        <taxon>Pleosporales</taxon>
        <taxon>Lophiostomataceae</taxon>
        <taxon>Lophiostoma</taxon>
    </lineage>
</organism>
<proteinExistence type="predicted"/>
<feature type="transmembrane region" description="Helical" evidence="6">
    <location>
        <begin position="418"/>
        <end position="439"/>
    </location>
</feature>
<dbReference type="Gene3D" id="1.20.1250.20">
    <property type="entry name" value="MFS general substrate transporter like domains"/>
    <property type="match status" value="2"/>
</dbReference>
<dbReference type="InterPro" id="IPR036259">
    <property type="entry name" value="MFS_trans_sf"/>
</dbReference>
<accession>A0A6A6TCF5</accession>
<feature type="compositionally biased region" description="Basic and acidic residues" evidence="5">
    <location>
        <begin position="1"/>
        <end position="21"/>
    </location>
</feature>
<evidence type="ECO:0000313" key="9">
    <source>
        <dbReference type="Proteomes" id="UP000799324"/>
    </source>
</evidence>
<evidence type="ECO:0000256" key="1">
    <source>
        <dbReference type="ARBA" id="ARBA00004141"/>
    </source>
</evidence>
<protein>
    <submittedName>
        <fullName evidence="8">Putative efflux pump antibiotic resistance protein</fullName>
    </submittedName>
</protein>
<feature type="transmembrane region" description="Helical" evidence="6">
    <location>
        <begin position="323"/>
        <end position="340"/>
    </location>
</feature>
<feature type="region of interest" description="Disordered" evidence="5">
    <location>
        <begin position="1"/>
        <end position="50"/>
    </location>
</feature>
<feature type="transmembrane region" description="Helical" evidence="6">
    <location>
        <begin position="148"/>
        <end position="171"/>
    </location>
</feature>
<dbReference type="SUPFAM" id="SSF103473">
    <property type="entry name" value="MFS general substrate transporter"/>
    <property type="match status" value="1"/>
</dbReference>
<evidence type="ECO:0000256" key="4">
    <source>
        <dbReference type="ARBA" id="ARBA00023136"/>
    </source>
</evidence>
<dbReference type="Proteomes" id="UP000799324">
    <property type="component" value="Unassembled WGS sequence"/>
</dbReference>
<feature type="transmembrane region" description="Helical" evidence="6">
    <location>
        <begin position="387"/>
        <end position="406"/>
    </location>
</feature>
<comment type="subcellular location">
    <subcellularLocation>
        <location evidence="1">Membrane</location>
        <topology evidence="1">Multi-pass membrane protein</topology>
    </subcellularLocation>
</comment>
<dbReference type="GO" id="GO:0005886">
    <property type="term" value="C:plasma membrane"/>
    <property type="evidence" value="ECO:0007669"/>
    <property type="project" value="TreeGrafter"/>
</dbReference>
<feature type="transmembrane region" description="Helical" evidence="6">
    <location>
        <begin position="253"/>
        <end position="272"/>
    </location>
</feature>
<feature type="transmembrane region" description="Helical" evidence="6">
    <location>
        <begin position="183"/>
        <end position="201"/>
    </location>
</feature>
<dbReference type="EMBL" id="MU004338">
    <property type="protein sequence ID" value="KAF2656284.1"/>
    <property type="molecule type" value="Genomic_DNA"/>
</dbReference>
<dbReference type="FunFam" id="1.20.1250.20:FF:000196">
    <property type="entry name" value="MFS toxin efflux pump (AflT)"/>
    <property type="match status" value="1"/>
</dbReference>
<reference evidence="8" key="1">
    <citation type="journal article" date="2020" name="Stud. Mycol.">
        <title>101 Dothideomycetes genomes: a test case for predicting lifestyles and emergence of pathogens.</title>
        <authorList>
            <person name="Haridas S."/>
            <person name="Albert R."/>
            <person name="Binder M."/>
            <person name="Bloem J."/>
            <person name="Labutti K."/>
            <person name="Salamov A."/>
            <person name="Andreopoulos B."/>
            <person name="Baker S."/>
            <person name="Barry K."/>
            <person name="Bills G."/>
            <person name="Bluhm B."/>
            <person name="Cannon C."/>
            <person name="Castanera R."/>
            <person name="Culley D."/>
            <person name="Daum C."/>
            <person name="Ezra D."/>
            <person name="Gonzalez J."/>
            <person name="Henrissat B."/>
            <person name="Kuo A."/>
            <person name="Liang C."/>
            <person name="Lipzen A."/>
            <person name="Lutzoni F."/>
            <person name="Magnuson J."/>
            <person name="Mondo S."/>
            <person name="Nolan M."/>
            <person name="Ohm R."/>
            <person name="Pangilinan J."/>
            <person name="Park H.-J."/>
            <person name="Ramirez L."/>
            <person name="Alfaro M."/>
            <person name="Sun H."/>
            <person name="Tritt A."/>
            <person name="Yoshinaga Y."/>
            <person name="Zwiers L.-H."/>
            <person name="Turgeon B."/>
            <person name="Goodwin S."/>
            <person name="Spatafora J."/>
            <person name="Crous P."/>
            <person name="Grigoriev I."/>
        </authorList>
    </citation>
    <scope>NUCLEOTIDE SEQUENCE</scope>
    <source>
        <strain evidence="8">CBS 122681</strain>
    </source>
</reference>
<feature type="transmembrane region" description="Helical" evidence="6">
    <location>
        <begin position="97"/>
        <end position="117"/>
    </location>
</feature>
<evidence type="ECO:0000256" key="5">
    <source>
        <dbReference type="SAM" id="MobiDB-lite"/>
    </source>
</evidence>
<feature type="transmembrane region" description="Helical" evidence="6">
    <location>
        <begin position="451"/>
        <end position="469"/>
    </location>
</feature>
<dbReference type="InterPro" id="IPR011701">
    <property type="entry name" value="MFS"/>
</dbReference>
<sequence length="557" mass="60087">MELVDIHGAVDDDKLRRESKPVQEASVAHSGKELDSGNETASQQQSGEPPPLQGAKLILLLSCLFLGNFTIRFDSSCIGTLIVILTDQFHALQDIGWYQTTYLFTLCAPTLIMGRLYSLYSMKTLYVCSFAIFVVGSILTAASPTSTAFILGRAVSGLGAAGINSGMFIILAHAVPLKIQPTIFGICGAVECSALAFGPLISGSIAHADNWRINFWTIVGLGCAVALGVSVSVDHLHQNADDKPSVAQRLKGLDWYGLAIELPMTVCLILGLQWAGTTYAWSNWRIILLLTVTGVLVILFLVVEHIGGSNSMISLPILRQRNVTFSCVAGSCNFAGLWVFSNYLPIYFQVVRGADTLHSALMYLPTTISMSVVALASGSFTSKIGYFNPALLFGSVLSVTGAALMATFEPNTSGARWIAYQIFYRVGIGMAFQPPLIALQTVLEKPLVPAALVLLTFVQMLSGIIFLSISQNVFLDKLTSNLTKSIPKFDPAIAKQHGASGLEGLVPIEYQSQVIRAYNSAIMDVFYIALGLVSVGLLAALPLEWRSIKKDDEKKEN</sequence>
<keyword evidence="2 6" id="KW-0812">Transmembrane</keyword>
<feature type="transmembrane region" description="Helical" evidence="6">
    <location>
        <begin position="525"/>
        <end position="545"/>
    </location>
</feature>
<dbReference type="AlphaFoldDB" id="A0A6A6TCF5"/>
<evidence type="ECO:0000256" key="2">
    <source>
        <dbReference type="ARBA" id="ARBA00022692"/>
    </source>
</evidence>
<evidence type="ECO:0000313" key="8">
    <source>
        <dbReference type="EMBL" id="KAF2656284.1"/>
    </source>
</evidence>
<dbReference type="InterPro" id="IPR020846">
    <property type="entry name" value="MFS_dom"/>
</dbReference>
<feature type="transmembrane region" description="Helical" evidence="6">
    <location>
        <begin position="57"/>
        <end position="85"/>
    </location>
</feature>
<feature type="transmembrane region" description="Helical" evidence="6">
    <location>
        <begin position="124"/>
        <end position="142"/>
    </location>
</feature>
<gene>
    <name evidence="8" type="ORF">K491DRAFT_692135</name>
</gene>
<keyword evidence="9" id="KW-1185">Reference proteome</keyword>
<dbReference type="GO" id="GO:0022857">
    <property type="term" value="F:transmembrane transporter activity"/>
    <property type="evidence" value="ECO:0007669"/>
    <property type="project" value="InterPro"/>
</dbReference>
<dbReference type="OrthoDB" id="3940175at2759"/>
<feature type="transmembrane region" description="Helical" evidence="6">
    <location>
        <begin position="360"/>
        <end position="380"/>
    </location>
</feature>
<dbReference type="PROSITE" id="PS50850">
    <property type="entry name" value="MFS"/>
    <property type="match status" value="1"/>
</dbReference>
<feature type="transmembrane region" description="Helical" evidence="6">
    <location>
        <begin position="213"/>
        <end position="233"/>
    </location>
</feature>
<dbReference type="PANTHER" id="PTHR23501">
    <property type="entry name" value="MAJOR FACILITATOR SUPERFAMILY"/>
    <property type="match status" value="1"/>
</dbReference>
<dbReference type="PANTHER" id="PTHR23501:SF199">
    <property type="entry name" value="MFS EFFLUX TRANSPORTER INPD-RELATED"/>
    <property type="match status" value="1"/>
</dbReference>
<keyword evidence="3 6" id="KW-1133">Transmembrane helix</keyword>
<feature type="compositionally biased region" description="Polar residues" evidence="5">
    <location>
        <begin position="37"/>
        <end position="47"/>
    </location>
</feature>
<dbReference type="Pfam" id="PF07690">
    <property type="entry name" value="MFS_1"/>
    <property type="match status" value="1"/>
</dbReference>
<evidence type="ECO:0000256" key="3">
    <source>
        <dbReference type="ARBA" id="ARBA00022989"/>
    </source>
</evidence>
<feature type="domain" description="Major facilitator superfamily (MFS) profile" evidence="7">
    <location>
        <begin position="60"/>
        <end position="548"/>
    </location>
</feature>
<evidence type="ECO:0000256" key="6">
    <source>
        <dbReference type="SAM" id="Phobius"/>
    </source>
</evidence>
<feature type="transmembrane region" description="Helical" evidence="6">
    <location>
        <begin position="284"/>
        <end position="303"/>
    </location>
</feature>
<keyword evidence="4 6" id="KW-0472">Membrane</keyword>
<name>A0A6A6TCF5_9PLEO</name>
<evidence type="ECO:0000259" key="7">
    <source>
        <dbReference type="PROSITE" id="PS50850"/>
    </source>
</evidence>